<dbReference type="Proteomes" id="UP001339883">
    <property type="component" value="Unassembled WGS sequence"/>
</dbReference>
<feature type="coiled-coil region" evidence="1">
    <location>
        <begin position="615"/>
        <end position="668"/>
    </location>
</feature>
<name>A0ABU6DP72_9GAMM</name>
<feature type="coiled-coil region" evidence="1">
    <location>
        <begin position="491"/>
        <end position="552"/>
    </location>
</feature>
<feature type="coiled-coil region" evidence="1">
    <location>
        <begin position="340"/>
        <end position="405"/>
    </location>
</feature>
<dbReference type="InterPro" id="IPR027417">
    <property type="entry name" value="P-loop_NTPase"/>
</dbReference>
<reference evidence="3 4" key="1">
    <citation type="submission" date="2019-08" db="EMBL/GenBank/DDBJ databases">
        <title>Five species of Acinetobacter isolated from floral nectar and animal pollinators.</title>
        <authorList>
            <person name="Hendry T.A."/>
        </authorList>
    </citation>
    <scope>NUCLEOTIDE SEQUENCE [LARGE SCALE GENOMIC DNA]</scope>
    <source>
        <strain evidence="3 4">MD18.27</strain>
    </source>
</reference>
<keyword evidence="1" id="KW-0175">Coiled coil</keyword>
<feature type="domain" description="Rad50/SbcC-type AAA" evidence="2">
    <location>
        <begin position="6"/>
        <end position="256"/>
    </location>
</feature>
<proteinExistence type="predicted"/>
<dbReference type="Pfam" id="PF13476">
    <property type="entry name" value="AAA_23"/>
    <property type="match status" value="1"/>
</dbReference>
<feature type="coiled-coil region" evidence="1">
    <location>
        <begin position="939"/>
        <end position="1030"/>
    </location>
</feature>
<keyword evidence="4" id="KW-1185">Reference proteome</keyword>
<sequence>MKILCLRLSNLASIAGEHCIDFESQPLANAGLIAITGKTGAGKSTLLDAMCLALFDQIPRLNGALGSLTDVSGQDISIKDTKHILRRGAINGFSEVEFIALDQKRYRARWDIRRSYKKLNGNLKVDRAVTCLEDNRVLTQKISECNPCIQSLIGLSFEQFTRAVLLAQSEVGAFLKAKDHERAALLEYLTNSNIFSLISQRAFEKTKEIKVELDKKQEFSQHIQLLSIEEVQTFEKNKHELDYEIKAIQLKQQQLEYAKQWYMEQTRLENKINEQEQNLEKVKVEKSQVAKYKKQLQHLSEFSEIQNTYQEVIKAKQQQEQSRQHYTDYKQQFHQTQQHFLEQETLVRKYEEDISNYENQLQQLQPELQKGFELDAKREHYLIQYQNIKNELHEKTKLRTQHEEALNHISIQENNLISQQKQFELDIEKYQFLSKLAEEPKANIDKLYEIERLGQDIYRQQSESFDIVQFKQSYETRQRNIEQTIKTYGNLDQLETNYQQHQAVYDIQKSQKQLAEQLYQHLKHYNEKKQQIKQQEDDIKQQENILLAEQEIVQKSHETFTNAEQELTALQKIINEQKLIQSEHITRLRAALTTDNPCPVCGSKAHPYIEQKSLLEDAINSIHQQQEEEARQRKDYAFTLWQTSQQHYLRLENTVHHLRNDMIKANNDQIEHWNQIEELFKKLTLEFSLEQSYTVLEYEINILESTLSHLSITLQAEEEILISFKQELKQQNQEANIIYQIEQFEKLVQFIDKHLLTDNEKTQWKQAPLDCINRYILSIQQLHHTQQNYQQCMQSIDTLVHKKQLLAHQQTTTHTECTALEQKLLGTKQQGLDIRDQINQLIERHSTTTFATIKDWQTYLYDHKNQLNAQYRNIKNQFSEIEHLYHTQQHELTSLKQNLEMWQTYEQEQREKQIRWQQAHPVFDDALIDYCLKTTPTEIQELRQHIQDIQQQHIRYETEYDQTKQSYLIHQQKKPSNEFHRLDEYLRENEEIIRTLSHSRDEINAKLMSNAQAIAQQKHYAKDIEELQQQVNRWGKISELIGSKDGAKFRRIAQEHHLDILIEYANQQLQPLSARYELKRIEHSLGLAIIDHEMNSEVRPVLSLSGGETFLVSLALALAIANMASGAMRLESLFIDEGFGTLDPSSLHIVMDALDRLQSQGRKVILISHVQEMHERIPVQVQVKSVGSGTSQIEIIG</sequence>
<dbReference type="Pfam" id="PF13558">
    <property type="entry name" value="SbcC_Walker_B"/>
    <property type="match status" value="1"/>
</dbReference>
<evidence type="ECO:0000313" key="4">
    <source>
        <dbReference type="Proteomes" id="UP001339883"/>
    </source>
</evidence>
<feature type="coiled-coil region" evidence="1">
    <location>
        <begin position="258"/>
        <end position="285"/>
    </location>
</feature>
<organism evidence="3 4">
    <name type="scientific">Acinetobacter pollinis</name>
    <dbReference type="NCBI Taxonomy" id="2605270"/>
    <lineage>
        <taxon>Bacteria</taxon>
        <taxon>Pseudomonadati</taxon>
        <taxon>Pseudomonadota</taxon>
        <taxon>Gammaproteobacteria</taxon>
        <taxon>Moraxellales</taxon>
        <taxon>Moraxellaceae</taxon>
        <taxon>Acinetobacter</taxon>
    </lineage>
</organism>
<evidence type="ECO:0000256" key="1">
    <source>
        <dbReference type="SAM" id="Coils"/>
    </source>
</evidence>
<dbReference type="PANTHER" id="PTHR32114:SF2">
    <property type="entry name" value="ABC TRANSPORTER ABCH.3"/>
    <property type="match status" value="1"/>
</dbReference>
<evidence type="ECO:0000313" key="3">
    <source>
        <dbReference type="EMBL" id="MEB5475666.1"/>
    </source>
</evidence>
<gene>
    <name evidence="3" type="ORF">I2F25_01115</name>
</gene>
<evidence type="ECO:0000259" key="2">
    <source>
        <dbReference type="Pfam" id="PF13476"/>
    </source>
</evidence>
<dbReference type="Gene3D" id="3.40.50.300">
    <property type="entry name" value="P-loop containing nucleotide triphosphate hydrolases"/>
    <property type="match status" value="2"/>
</dbReference>
<accession>A0ABU6DP72</accession>
<dbReference type="InterPro" id="IPR038729">
    <property type="entry name" value="Rad50/SbcC_AAA"/>
</dbReference>
<protein>
    <submittedName>
        <fullName evidence="3">AAA family ATPase</fullName>
    </submittedName>
</protein>
<dbReference type="SUPFAM" id="SSF52540">
    <property type="entry name" value="P-loop containing nucleoside triphosphate hydrolases"/>
    <property type="match status" value="2"/>
</dbReference>
<comment type="caution">
    <text evidence="3">The sequence shown here is derived from an EMBL/GenBank/DDBJ whole genome shotgun (WGS) entry which is preliminary data.</text>
</comment>
<dbReference type="EMBL" id="VTDN01000001">
    <property type="protein sequence ID" value="MEB5475666.1"/>
    <property type="molecule type" value="Genomic_DNA"/>
</dbReference>
<dbReference type="PANTHER" id="PTHR32114">
    <property type="entry name" value="ABC TRANSPORTER ABCH.3"/>
    <property type="match status" value="1"/>
</dbReference>
<dbReference type="RefSeq" id="WP_325774304.1">
    <property type="nucleotide sequence ID" value="NZ_VTDN01000001.1"/>
</dbReference>